<dbReference type="EMBL" id="QXFX01003103">
    <property type="protein sequence ID" value="KAE9071200.1"/>
    <property type="molecule type" value="Genomic_DNA"/>
</dbReference>
<dbReference type="InterPro" id="IPR036691">
    <property type="entry name" value="Endo/exonu/phosph_ase_sf"/>
</dbReference>
<dbReference type="Proteomes" id="UP000460718">
    <property type="component" value="Unassembled WGS sequence"/>
</dbReference>
<evidence type="ECO:0000313" key="8">
    <source>
        <dbReference type="EMBL" id="KAE8977433.1"/>
    </source>
</evidence>
<dbReference type="Proteomes" id="UP000441208">
    <property type="component" value="Unassembled WGS sequence"/>
</dbReference>
<gene>
    <name evidence="15" type="ORF">PF001_g26906</name>
    <name evidence="13" type="ORF">PF002_g27142</name>
    <name evidence="14" type="ORF">PF004_g23252</name>
    <name evidence="12" type="ORF">PF005_g26431</name>
    <name evidence="11" type="ORF">PF006_g23939</name>
    <name evidence="10" type="ORF">PF007_g26449</name>
    <name evidence="7" type="ORF">PF009_g25298</name>
    <name evidence="9" type="ORF">PF010_g25965</name>
    <name evidence="8" type="ORF">PF011_g23650</name>
</gene>
<dbReference type="EMBL" id="QXGE01003492">
    <property type="protein sequence ID" value="KAE9274796.1"/>
    <property type="molecule type" value="Genomic_DNA"/>
</dbReference>
<dbReference type="Proteomes" id="UP000440732">
    <property type="component" value="Unassembled WGS sequence"/>
</dbReference>
<keyword evidence="17" id="KW-1185">Reference proteome</keyword>
<dbReference type="InterPro" id="IPR005135">
    <property type="entry name" value="Endo/exonuclease/phosphatase"/>
</dbReference>
<sequence>MPLALAPVLLLYAVLISSEVYGESVTTRTWENDVPVLHIEGLTTMSFEVLQYNLFGRPYEVSYDGQSERLQRVPESLNRISPSIDVVTFAEADVKPQRDEMLTQFLKFGFNYSTTVLHDPDPFTSLLNGGVLIVSRWPILREAQHVYRNACHYSDCLAAKGVKYARVLKTVDGTSKIFNVFATHMQAWSTPAGRSDRIQQAKQMRDFVDAMGIPHHEPLVFAGDFNVDNHTYGDEVAHLVDLLEAHEPRQIGKQIFTSDPHTNVLVGRDGAAISNKCSAQYVTNWGPALDGVFHPSLLTRTTCGVHSEIAEPNWLVFVEPDTMCYCPCCPLEWLDYVLYGKAPYQQPNVVPTLEAYVNQVPHFTVDWTASESNMKMALIDLSDHYPVLGKFEFPVTHGKDDDPLTYHLDGCSTDDDCHFRSFRCYCNGPNCYYKGNHTNGWDLDSEHPVNRNCLYQKTSFRCLCGPT</sequence>
<evidence type="ECO:0000313" key="16">
    <source>
        <dbReference type="Proteomes" id="UP000429523"/>
    </source>
</evidence>
<evidence type="ECO:0000313" key="15">
    <source>
        <dbReference type="EMBL" id="KAE9274796.1"/>
    </source>
</evidence>
<evidence type="ECO:0000313" key="24">
    <source>
        <dbReference type="Proteomes" id="UP000488956"/>
    </source>
</evidence>
<dbReference type="PANTHER" id="PTHR16320">
    <property type="entry name" value="SPHINGOMYELINASE FAMILY MEMBER"/>
    <property type="match status" value="1"/>
</dbReference>
<evidence type="ECO:0000256" key="1">
    <source>
        <dbReference type="ARBA" id="ARBA00006335"/>
    </source>
</evidence>
<name>A0A6A3DSC4_9STRA</name>
<dbReference type="Proteomes" id="UP000488956">
    <property type="component" value="Unassembled WGS sequence"/>
</dbReference>
<dbReference type="Proteomes" id="UP000476176">
    <property type="component" value="Unassembled WGS sequence"/>
</dbReference>
<dbReference type="Pfam" id="PF03372">
    <property type="entry name" value="Exo_endo_phos"/>
    <property type="match status" value="1"/>
</dbReference>
<keyword evidence="4" id="KW-0378">Hydrolase</keyword>
<dbReference type="CDD" id="cd09078">
    <property type="entry name" value="nSMase"/>
    <property type="match status" value="1"/>
</dbReference>
<dbReference type="EMBL" id="QXGF01002490">
    <property type="protein sequence ID" value="KAE8924469.1"/>
    <property type="molecule type" value="Genomic_DNA"/>
</dbReference>
<keyword evidence="3 5" id="KW-0732">Signal</keyword>
<dbReference type="EMBL" id="QXGC01002464">
    <property type="protein sequence ID" value="KAE9185815.1"/>
    <property type="molecule type" value="Genomic_DNA"/>
</dbReference>
<dbReference type="Gene3D" id="3.60.10.10">
    <property type="entry name" value="Endonuclease/exonuclease/phosphatase"/>
    <property type="match status" value="1"/>
</dbReference>
<reference evidence="16 17" key="1">
    <citation type="submission" date="2018-08" db="EMBL/GenBank/DDBJ databases">
        <title>Genomic investigation of the strawberry pathogen Phytophthora fragariae indicates pathogenicity is determined by transcriptional variation in three key races.</title>
        <authorList>
            <person name="Adams T.M."/>
            <person name="Armitage A.D."/>
            <person name="Sobczyk M.K."/>
            <person name="Bates H.J."/>
            <person name="Dunwell J.M."/>
            <person name="Nellist C.F."/>
            <person name="Harrison R.J."/>
        </authorList>
    </citation>
    <scope>NUCLEOTIDE SEQUENCE [LARGE SCALE GENOMIC DNA]</scope>
    <source>
        <strain evidence="15 18">A4</strain>
        <strain evidence="13 19">BC-1</strain>
        <strain evidence="14 23">BC-23</strain>
        <strain evidence="12 17">NOV-27</strain>
        <strain evidence="11 20">NOV-5</strain>
        <strain evidence="10 21">NOV-71</strain>
        <strain evidence="7 16">NOV-9</strain>
        <strain evidence="9 24">ONT-3</strain>
        <strain evidence="8 22">SCRP245</strain>
    </source>
</reference>
<dbReference type="EMBL" id="QXFW01002559">
    <property type="protein sequence ID" value="KAE8977433.1"/>
    <property type="molecule type" value="Genomic_DNA"/>
</dbReference>
<accession>A0A6A3DSC4</accession>
<protein>
    <recommendedName>
        <fullName evidence="2">sphingomyelin phosphodiesterase</fullName>
        <ecNumber evidence="2">3.1.4.12</ecNumber>
    </recommendedName>
</protein>
<evidence type="ECO:0000313" key="9">
    <source>
        <dbReference type="EMBL" id="KAE9071200.1"/>
    </source>
</evidence>
<dbReference type="GO" id="GO:0004767">
    <property type="term" value="F:sphingomyelin phosphodiesterase activity"/>
    <property type="evidence" value="ECO:0007669"/>
    <property type="project" value="UniProtKB-EC"/>
</dbReference>
<evidence type="ECO:0000256" key="3">
    <source>
        <dbReference type="ARBA" id="ARBA00022729"/>
    </source>
</evidence>
<evidence type="ECO:0000259" key="6">
    <source>
        <dbReference type="Pfam" id="PF03372"/>
    </source>
</evidence>
<evidence type="ECO:0000313" key="12">
    <source>
        <dbReference type="EMBL" id="KAE9173074.1"/>
    </source>
</evidence>
<evidence type="ECO:0000256" key="5">
    <source>
        <dbReference type="SAM" id="SignalP"/>
    </source>
</evidence>
<evidence type="ECO:0000313" key="21">
    <source>
        <dbReference type="Proteomes" id="UP000441208"/>
    </source>
</evidence>
<evidence type="ECO:0000256" key="2">
    <source>
        <dbReference type="ARBA" id="ARBA00012369"/>
    </source>
</evidence>
<evidence type="ECO:0000313" key="19">
    <source>
        <dbReference type="Proteomes" id="UP000440367"/>
    </source>
</evidence>
<dbReference type="SUPFAM" id="SSF56219">
    <property type="entry name" value="DNase I-like"/>
    <property type="match status" value="1"/>
</dbReference>
<dbReference type="Proteomes" id="UP000433483">
    <property type="component" value="Unassembled WGS sequence"/>
</dbReference>
<dbReference type="Proteomes" id="UP000429523">
    <property type="component" value="Unassembled WGS sequence"/>
</dbReference>
<dbReference type="EMBL" id="QXGA01002551">
    <property type="protein sequence ID" value="KAE9095732.1"/>
    <property type="molecule type" value="Genomic_DNA"/>
</dbReference>
<dbReference type="EMBL" id="QXGD01002988">
    <property type="protein sequence ID" value="KAE9181905.1"/>
    <property type="molecule type" value="Genomic_DNA"/>
</dbReference>
<evidence type="ECO:0000313" key="10">
    <source>
        <dbReference type="EMBL" id="KAE9071720.1"/>
    </source>
</evidence>
<organism evidence="7 16">
    <name type="scientific">Phytophthora fragariae</name>
    <dbReference type="NCBI Taxonomy" id="53985"/>
    <lineage>
        <taxon>Eukaryota</taxon>
        <taxon>Sar</taxon>
        <taxon>Stramenopiles</taxon>
        <taxon>Oomycota</taxon>
        <taxon>Peronosporomycetes</taxon>
        <taxon>Peronosporales</taxon>
        <taxon>Peronosporaceae</taxon>
        <taxon>Phytophthora</taxon>
    </lineage>
</organism>
<dbReference type="Proteomes" id="UP000440367">
    <property type="component" value="Unassembled WGS sequence"/>
</dbReference>
<dbReference type="EMBL" id="QXFZ01003045">
    <property type="protein sequence ID" value="KAE9071720.1"/>
    <property type="molecule type" value="Genomic_DNA"/>
</dbReference>
<dbReference type="EMBL" id="QXGB01003056">
    <property type="protein sequence ID" value="KAE9173074.1"/>
    <property type="molecule type" value="Genomic_DNA"/>
</dbReference>
<evidence type="ECO:0000256" key="4">
    <source>
        <dbReference type="ARBA" id="ARBA00022801"/>
    </source>
</evidence>
<dbReference type="EC" id="3.1.4.12" evidence="2"/>
<feature type="signal peptide" evidence="5">
    <location>
        <begin position="1"/>
        <end position="22"/>
    </location>
</feature>
<proteinExistence type="inferred from homology"/>
<dbReference type="AlphaFoldDB" id="A0A6A3DSC4"/>
<comment type="similarity">
    <text evidence="1">Belongs to the neutral sphingomyelinase family.</text>
</comment>
<evidence type="ECO:0000313" key="23">
    <source>
        <dbReference type="Proteomes" id="UP000476176"/>
    </source>
</evidence>
<evidence type="ECO:0000313" key="20">
    <source>
        <dbReference type="Proteomes" id="UP000440732"/>
    </source>
</evidence>
<dbReference type="PANTHER" id="PTHR16320:SF23">
    <property type="entry name" value="SPHINGOMYELINASE C 1"/>
    <property type="match status" value="1"/>
</dbReference>
<dbReference type="InterPro" id="IPR017766">
    <property type="entry name" value="Sphingomyelinase/PLipase_C"/>
</dbReference>
<evidence type="ECO:0000313" key="11">
    <source>
        <dbReference type="EMBL" id="KAE9095732.1"/>
    </source>
</evidence>
<evidence type="ECO:0000313" key="13">
    <source>
        <dbReference type="EMBL" id="KAE9181905.1"/>
    </source>
</evidence>
<dbReference type="GO" id="GO:0005576">
    <property type="term" value="C:extracellular region"/>
    <property type="evidence" value="ECO:0007669"/>
    <property type="project" value="InterPro"/>
</dbReference>
<evidence type="ECO:0000313" key="7">
    <source>
        <dbReference type="EMBL" id="KAE8924469.1"/>
    </source>
</evidence>
<dbReference type="InterPro" id="IPR038772">
    <property type="entry name" value="Sph/SMPD2-like"/>
</dbReference>
<feature type="chain" id="PRO_5033520177" description="sphingomyelin phosphodiesterase" evidence="5">
    <location>
        <begin position="23"/>
        <end position="467"/>
    </location>
</feature>
<evidence type="ECO:0000313" key="18">
    <source>
        <dbReference type="Proteomes" id="UP000437068"/>
    </source>
</evidence>
<dbReference type="Proteomes" id="UP000437068">
    <property type="component" value="Unassembled WGS sequence"/>
</dbReference>
<evidence type="ECO:0000313" key="14">
    <source>
        <dbReference type="EMBL" id="KAE9185815.1"/>
    </source>
</evidence>
<evidence type="ECO:0000313" key="22">
    <source>
        <dbReference type="Proteomes" id="UP000460718"/>
    </source>
</evidence>
<feature type="domain" description="Endonuclease/exonuclease/phosphatase" evidence="6">
    <location>
        <begin position="50"/>
        <end position="231"/>
    </location>
</feature>
<dbReference type="OrthoDB" id="40902at2759"/>
<evidence type="ECO:0000313" key="17">
    <source>
        <dbReference type="Proteomes" id="UP000433483"/>
    </source>
</evidence>
<comment type="caution">
    <text evidence="7">The sequence shown here is derived from an EMBL/GenBank/DDBJ whole genome shotgun (WGS) entry which is preliminary data.</text>
</comment>